<name>A0A699IL22_TANCI</name>
<dbReference type="EMBL" id="BKCJ010298192">
    <property type="protein sequence ID" value="GEZ59432.1"/>
    <property type="molecule type" value="Genomic_DNA"/>
</dbReference>
<organism evidence="1">
    <name type="scientific">Tanacetum cinerariifolium</name>
    <name type="common">Dalmatian daisy</name>
    <name type="synonym">Chrysanthemum cinerariifolium</name>
    <dbReference type="NCBI Taxonomy" id="118510"/>
    <lineage>
        <taxon>Eukaryota</taxon>
        <taxon>Viridiplantae</taxon>
        <taxon>Streptophyta</taxon>
        <taxon>Embryophyta</taxon>
        <taxon>Tracheophyta</taxon>
        <taxon>Spermatophyta</taxon>
        <taxon>Magnoliopsida</taxon>
        <taxon>eudicotyledons</taxon>
        <taxon>Gunneridae</taxon>
        <taxon>Pentapetalae</taxon>
        <taxon>asterids</taxon>
        <taxon>campanulids</taxon>
        <taxon>Asterales</taxon>
        <taxon>Asteraceae</taxon>
        <taxon>Asteroideae</taxon>
        <taxon>Anthemideae</taxon>
        <taxon>Anthemidinae</taxon>
        <taxon>Tanacetum</taxon>
    </lineage>
</organism>
<accession>A0A699IL22</accession>
<reference evidence="1" key="1">
    <citation type="journal article" date="2019" name="Sci. Rep.">
        <title>Draft genome of Tanacetum cinerariifolium, the natural source of mosquito coil.</title>
        <authorList>
            <person name="Yamashiro T."/>
            <person name="Shiraishi A."/>
            <person name="Satake H."/>
            <person name="Nakayama K."/>
        </authorList>
    </citation>
    <scope>NUCLEOTIDE SEQUENCE</scope>
</reference>
<dbReference type="AlphaFoldDB" id="A0A699IL22"/>
<feature type="non-terminal residue" evidence="1">
    <location>
        <position position="43"/>
    </location>
</feature>
<comment type="caution">
    <text evidence="1">The sequence shown here is derived from an EMBL/GenBank/DDBJ whole genome shotgun (WGS) entry which is preliminary data.</text>
</comment>
<protein>
    <submittedName>
        <fullName evidence="1">RuBisCO large subunit-binding protein subunit beta, chloroplastic</fullName>
    </submittedName>
</protein>
<sequence>MVVIGLISQVKDNELTDVAAVSAANNPEVGNMIAEAMSKVVTQ</sequence>
<dbReference type="SUPFAM" id="SSF54849">
    <property type="entry name" value="GroEL-intermediate domain like"/>
    <property type="match status" value="1"/>
</dbReference>
<evidence type="ECO:0000313" key="1">
    <source>
        <dbReference type="EMBL" id="GEZ59432.1"/>
    </source>
</evidence>
<dbReference type="Gene3D" id="3.30.260.10">
    <property type="entry name" value="TCP-1-like chaperonin intermediate domain"/>
    <property type="match status" value="1"/>
</dbReference>
<proteinExistence type="predicted"/>
<dbReference type="InterPro" id="IPR027410">
    <property type="entry name" value="TCP-1-like_intermed_sf"/>
</dbReference>
<gene>
    <name evidence="1" type="ORF">Tci_531405</name>
</gene>